<dbReference type="GO" id="GO:0003677">
    <property type="term" value="F:DNA binding"/>
    <property type="evidence" value="ECO:0007669"/>
    <property type="project" value="InterPro"/>
</dbReference>
<dbReference type="Proteomes" id="UP000192660">
    <property type="component" value="Unassembled WGS sequence"/>
</dbReference>
<evidence type="ECO:0000259" key="1">
    <source>
        <dbReference type="SMART" id="SM00530"/>
    </source>
</evidence>
<dbReference type="EMBL" id="FWWY01000001">
    <property type="protein sequence ID" value="SMC06925.1"/>
    <property type="molecule type" value="Genomic_DNA"/>
</dbReference>
<accession>A0A1W1WL18</accession>
<sequence length="266" mass="29941">MPQLPHFSDFIRVSRESMDMTPKQAAQALGWSIPRWNAFEQGRAMTEDNITVAARVLHVPVWVIQYIAGSDTLVFCERPWVQCSQSKHQLRRGIDLSYNRKAMGAVIRKCRHYSDTSLTEAIQQWTNLWGAQYKSLDNANGMAAWRDAWSLVEDEGRVTDLLFFTFGPYGAVDADKNPWEFLDDVPAPVQWAILRAATGRLVARATALFLAPFLVAVGEIPDIAQSQDPTTNALFGHLMALRADCLDYDQYAAAALEYCMRLAVHT</sequence>
<organism evidence="2 3">
    <name type="scientific">Sulfobacillus thermosulfidooxidans (strain DSM 9293 / VKM B-1269 / AT-1)</name>
    <dbReference type="NCBI Taxonomy" id="929705"/>
    <lineage>
        <taxon>Bacteria</taxon>
        <taxon>Bacillati</taxon>
        <taxon>Bacillota</taxon>
        <taxon>Clostridia</taxon>
        <taxon>Eubacteriales</taxon>
        <taxon>Clostridiales Family XVII. Incertae Sedis</taxon>
        <taxon>Sulfobacillus</taxon>
    </lineage>
</organism>
<dbReference type="SMART" id="SM00530">
    <property type="entry name" value="HTH_XRE"/>
    <property type="match status" value="1"/>
</dbReference>
<dbReference type="CDD" id="cd00093">
    <property type="entry name" value="HTH_XRE"/>
    <property type="match status" value="1"/>
</dbReference>
<dbReference type="InterPro" id="IPR001387">
    <property type="entry name" value="Cro/C1-type_HTH"/>
</dbReference>
<dbReference type="SUPFAM" id="SSF47413">
    <property type="entry name" value="lambda repressor-like DNA-binding domains"/>
    <property type="match status" value="1"/>
</dbReference>
<evidence type="ECO:0000313" key="2">
    <source>
        <dbReference type="EMBL" id="SMC06925.1"/>
    </source>
</evidence>
<gene>
    <name evidence="2" type="ORF">SAMN00768000_3106</name>
</gene>
<dbReference type="AlphaFoldDB" id="A0A1W1WL18"/>
<feature type="domain" description="HTH cro/C1-type" evidence="1">
    <location>
        <begin position="10"/>
        <end position="64"/>
    </location>
</feature>
<evidence type="ECO:0000313" key="3">
    <source>
        <dbReference type="Proteomes" id="UP000192660"/>
    </source>
</evidence>
<protein>
    <submittedName>
        <fullName evidence="2">Helix-turn-helix domain-containing protein</fullName>
    </submittedName>
</protein>
<dbReference type="RefSeq" id="WP_020373539.1">
    <property type="nucleotide sequence ID" value="NZ_FWWY01000001.1"/>
</dbReference>
<keyword evidence="3" id="KW-1185">Reference proteome</keyword>
<reference evidence="3" key="1">
    <citation type="submission" date="2017-04" db="EMBL/GenBank/DDBJ databases">
        <authorList>
            <person name="Varghese N."/>
            <person name="Submissions S."/>
        </authorList>
    </citation>
    <scope>NUCLEOTIDE SEQUENCE [LARGE SCALE GENOMIC DNA]</scope>
    <source>
        <strain evidence="3">DSM 9293</strain>
    </source>
</reference>
<name>A0A1W1WL18_SULTA</name>
<dbReference type="InterPro" id="IPR010982">
    <property type="entry name" value="Lambda_DNA-bd_dom_sf"/>
</dbReference>
<proteinExistence type="predicted"/>